<evidence type="ECO:0000313" key="2">
    <source>
        <dbReference type="Proteomes" id="UP000014634"/>
    </source>
</evidence>
<protein>
    <submittedName>
        <fullName evidence="1">Uncharacterized protein</fullName>
    </submittedName>
</protein>
<reference evidence="1 2" key="1">
    <citation type="submission" date="2013-04" db="EMBL/GenBank/DDBJ databases">
        <title>The Genome Sequence of Treponema medium ATCC 700293.</title>
        <authorList>
            <consortium name="The Broad Institute Genomics Platform"/>
            <person name="Earl A."/>
            <person name="Ward D."/>
            <person name="Feldgarden M."/>
            <person name="Gevers D."/>
            <person name="Leonetti C."/>
            <person name="Blanton J.M."/>
            <person name="Dewhirst F.E."/>
            <person name="Izard J."/>
            <person name="Walker B."/>
            <person name="Young S."/>
            <person name="Zeng Q."/>
            <person name="Gargeya S."/>
            <person name="Fitzgerald M."/>
            <person name="Haas B."/>
            <person name="Abouelleil A."/>
            <person name="Allen A.W."/>
            <person name="Alvarado L."/>
            <person name="Arachchi H.M."/>
            <person name="Berlin A.M."/>
            <person name="Chapman S.B."/>
            <person name="Gainer-Dewar J."/>
            <person name="Goldberg J."/>
            <person name="Griggs A."/>
            <person name="Gujja S."/>
            <person name="Hansen M."/>
            <person name="Howarth C."/>
            <person name="Imamovic A."/>
            <person name="Ireland A."/>
            <person name="Larimer J."/>
            <person name="McCowan C."/>
            <person name="Murphy C."/>
            <person name="Pearson M."/>
            <person name="Poon T.W."/>
            <person name="Priest M."/>
            <person name="Roberts A."/>
            <person name="Saif S."/>
            <person name="Shea T."/>
            <person name="Sisk P."/>
            <person name="Sykes S."/>
            <person name="Wortman J."/>
            <person name="Nusbaum C."/>
            <person name="Birren B."/>
        </authorList>
    </citation>
    <scope>NUCLEOTIDE SEQUENCE [LARGE SCALE GENOMIC DNA]</scope>
    <source>
        <strain evidence="1 2">ATCC 700293</strain>
    </source>
</reference>
<dbReference type="AlphaFoldDB" id="A0AA87NSI6"/>
<sequence>MKLKNSFCSFTKFATMTYVAKKRAALAFLLFIGISLSAAEITFSPGVGGTVHTVRSFFEVENIGESDAFSQKAVTYIIPVPSTGIDMHFTHETSGFTFSIINNIGRPITLFKQGGFGNEKQYTIGSIVDGQILFGYTYGVKQPFSIHCGIGPGVAAGSFRPWKNKTIGTTFYYAVSPVALHIGLQYLFTQHIGITASIHDMLSFSGIFITHKSSNPSEKDKITGTFGLGNTFTLRLAVSFRL</sequence>
<comment type="caution">
    <text evidence="1">The sequence shown here is derived from an EMBL/GenBank/DDBJ whole genome shotgun (WGS) entry which is preliminary data.</text>
</comment>
<organism evidence="1 2">
    <name type="scientific">Treponema medium ATCC 700293</name>
    <dbReference type="NCBI Taxonomy" id="1125700"/>
    <lineage>
        <taxon>Bacteria</taxon>
        <taxon>Pseudomonadati</taxon>
        <taxon>Spirochaetota</taxon>
        <taxon>Spirochaetia</taxon>
        <taxon>Spirochaetales</taxon>
        <taxon>Treponemataceae</taxon>
        <taxon>Treponema</taxon>
    </lineage>
</organism>
<dbReference type="EMBL" id="ATFE01000019">
    <property type="protein sequence ID" value="EPF27626.1"/>
    <property type="molecule type" value="Genomic_DNA"/>
</dbReference>
<evidence type="ECO:0000313" key="1">
    <source>
        <dbReference type="EMBL" id="EPF27626.1"/>
    </source>
</evidence>
<dbReference type="Proteomes" id="UP000014634">
    <property type="component" value="Unassembled WGS sequence"/>
</dbReference>
<dbReference type="RefSeq" id="WP_016524299.1">
    <property type="nucleotide sequence ID" value="NZ_KE332517.1"/>
</dbReference>
<gene>
    <name evidence="1" type="ORF">HMPREF9195_02378</name>
</gene>
<dbReference type="Pfam" id="PF10895">
    <property type="entry name" value="DUF2715"/>
    <property type="match status" value="1"/>
</dbReference>
<proteinExistence type="predicted"/>
<name>A0AA87NSI6_TREMD</name>
<dbReference type="InterPro" id="IPR024471">
    <property type="entry name" value="DUF2715"/>
</dbReference>
<accession>A0AA87NSI6</accession>